<keyword evidence="2" id="KW-1133">Transmembrane helix</keyword>
<reference evidence="3" key="2">
    <citation type="journal article" date="2023" name="BMC Genomics">
        <title>Pest status, molecular evolution, and epigenetic factors derived from the genome assembly of Frankliniella fusca, a thysanopteran phytovirus vector.</title>
        <authorList>
            <person name="Catto M.A."/>
            <person name="Labadie P.E."/>
            <person name="Jacobson A.L."/>
            <person name="Kennedy G.G."/>
            <person name="Srinivasan R."/>
            <person name="Hunt B.G."/>
        </authorList>
    </citation>
    <scope>NUCLEOTIDE SEQUENCE</scope>
    <source>
        <strain evidence="3">PL_HMW_Pooled</strain>
    </source>
</reference>
<evidence type="ECO:0000313" key="4">
    <source>
        <dbReference type="Proteomes" id="UP001219518"/>
    </source>
</evidence>
<sequence>MVRAPAGCEGPLRRVAGPLHLSQQAGTSGDAMPPVPDEAGAPAPAPEAPGADVLDLGADLVRLQMHESNRFAMGMVTTLLLLCCLCLGGCSVYTCLRAWRRYHALSGEPSEKATDMESALPNYTLVSGLPTYDEALDQLQQRRELRRSSSAQRAIELAVAAARAAGNLMAVKRLQAIRRLSVGDLIQYSFRAEPFSNKR</sequence>
<protein>
    <submittedName>
        <fullName evidence="3">Protein commissureless 2</fullName>
    </submittedName>
</protein>
<proteinExistence type="predicted"/>
<dbReference type="GO" id="GO:0007411">
    <property type="term" value="P:axon guidance"/>
    <property type="evidence" value="ECO:0007669"/>
    <property type="project" value="InterPro"/>
</dbReference>
<keyword evidence="4" id="KW-1185">Reference proteome</keyword>
<gene>
    <name evidence="3" type="ORF">KUF71_020509</name>
</gene>
<reference evidence="3" key="1">
    <citation type="submission" date="2021-07" db="EMBL/GenBank/DDBJ databases">
        <authorList>
            <person name="Catto M.A."/>
            <person name="Jacobson A."/>
            <person name="Kennedy G."/>
            <person name="Labadie P."/>
            <person name="Hunt B.G."/>
            <person name="Srinivasan R."/>
        </authorList>
    </citation>
    <scope>NUCLEOTIDE SEQUENCE</scope>
    <source>
        <strain evidence="3">PL_HMW_Pooled</strain>
        <tissue evidence="3">Head</tissue>
    </source>
</reference>
<dbReference type="InterPro" id="IPR031878">
    <property type="entry name" value="Commissureless"/>
</dbReference>
<feature type="compositionally biased region" description="Low complexity" evidence="1">
    <location>
        <begin position="37"/>
        <end position="49"/>
    </location>
</feature>
<feature type="region of interest" description="Disordered" evidence="1">
    <location>
        <begin position="23"/>
        <end position="49"/>
    </location>
</feature>
<organism evidence="3 4">
    <name type="scientific">Frankliniella fusca</name>
    <dbReference type="NCBI Taxonomy" id="407009"/>
    <lineage>
        <taxon>Eukaryota</taxon>
        <taxon>Metazoa</taxon>
        <taxon>Ecdysozoa</taxon>
        <taxon>Arthropoda</taxon>
        <taxon>Hexapoda</taxon>
        <taxon>Insecta</taxon>
        <taxon>Pterygota</taxon>
        <taxon>Neoptera</taxon>
        <taxon>Paraneoptera</taxon>
        <taxon>Thysanoptera</taxon>
        <taxon>Terebrantia</taxon>
        <taxon>Thripoidea</taxon>
        <taxon>Thripidae</taxon>
        <taxon>Frankliniella</taxon>
    </lineage>
</organism>
<dbReference type="Proteomes" id="UP001219518">
    <property type="component" value="Unassembled WGS sequence"/>
</dbReference>
<keyword evidence="2" id="KW-0812">Transmembrane</keyword>
<evidence type="ECO:0000256" key="1">
    <source>
        <dbReference type="SAM" id="MobiDB-lite"/>
    </source>
</evidence>
<accession>A0AAE1GZD9</accession>
<name>A0AAE1GZD9_9NEOP</name>
<dbReference type="Pfam" id="PF15957">
    <property type="entry name" value="Comm"/>
    <property type="match status" value="1"/>
</dbReference>
<dbReference type="EMBL" id="JAHWGI010000184">
    <property type="protein sequence ID" value="KAK3910695.1"/>
    <property type="molecule type" value="Genomic_DNA"/>
</dbReference>
<evidence type="ECO:0000313" key="3">
    <source>
        <dbReference type="EMBL" id="KAK3910695.1"/>
    </source>
</evidence>
<comment type="caution">
    <text evidence="3">The sequence shown here is derived from an EMBL/GenBank/DDBJ whole genome shotgun (WGS) entry which is preliminary data.</text>
</comment>
<evidence type="ECO:0000256" key="2">
    <source>
        <dbReference type="SAM" id="Phobius"/>
    </source>
</evidence>
<dbReference type="AlphaFoldDB" id="A0AAE1GZD9"/>
<keyword evidence="2" id="KW-0472">Membrane</keyword>
<feature type="transmembrane region" description="Helical" evidence="2">
    <location>
        <begin position="71"/>
        <end position="96"/>
    </location>
</feature>